<proteinExistence type="predicted"/>
<sequence length="80" mass="8864">MTEQDQITALAISTILGVIGNIFVNNKKPSTDYLKASVRDVNETGERLSISMTYKDEGTVPVMTPFKCSFSRDFSFSSPH</sequence>
<evidence type="ECO:0000313" key="3">
    <source>
        <dbReference type="Proteomes" id="UP000789396"/>
    </source>
</evidence>
<keyword evidence="3" id="KW-1185">Reference proteome</keyword>
<dbReference type="Proteomes" id="UP000789396">
    <property type="component" value="Unassembled WGS sequence"/>
</dbReference>
<feature type="transmembrane region" description="Helical" evidence="1">
    <location>
        <begin position="6"/>
        <end position="24"/>
    </location>
</feature>
<keyword evidence="1" id="KW-0812">Transmembrane</keyword>
<keyword evidence="1" id="KW-1133">Transmembrane helix</keyword>
<organism evidence="2 3">
    <name type="scientific">Racocetra fulgida</name>
    <dbReference type="NCBI Taxonomy" id="60492"/>
    <lineage>
        <taxon>Eukaryota</taxon>
        <taxon>Fungi</taxon>
        <taxon>Fungi incertae sedis</taxon>
        <taxon>Mucoromycota</taxon>
        <taxon>Glomeromycotina</taxon>
        <taxon>Glomeromycetes</taxon>
        <taxon>Diversisporales</taxon>
        <taxon>Gigasporaceae</taxon>
        <taxon>Racocetra</taxon>
    </lineage>
</organism>
<evidence type="ECO:0000256" key="1">
    <source>
        <dbReference type="SAM" id="Phobius"/>
    </source>
</evidence>
<reference evidence="2" key="1">
    <citation type="submission" date="2021-06" db="EMBL/GenBank/DDBJ databases">
        <authorList>
            <person name="Kallberg Y."/>
            <person name="Tangrot J."/>
            <person name="Rosling A."/>
        </authorList>
    </citation>
    <scope>NUCLEOTIDE SEQUENCE</scope>
    <source>
        <strain evidence="2">IN212</strain>
    </source>
</reference>
<name>A0A9N9HXQ6_9GLOM</name>
<dbReference type="AlphaFoldDB" id="A0A9N9HXQ6"/>
<dbReference type="EMBL" id="CAJVPZ010022531">
    <property type="protein sequence ID" value="CAG8712026.1"/>
    <property type="molecule type" value="Genomic_DNA"/>
</dbReference>
<evidence type="ECO:0000313" key="2">
    <source>
        <dbReference type="EMBL" id="CAG8712026.1"/>
    </source>
</evidence>
<gene>
    <name evidence="2" type="ORF">RFULGI_LOCUS10908</name>
</gene>
<protein>
    <submittedName>
        <fullName evidence="2">12353_t:CDS:1</fullName>
    </submittedName>
</protein>
<accession>A0A9N9HXQ6</accession>
<keyword evidence="1" id="KW-0472">Membrane</keyword>
<comment type="caution">
    <text evidence="2">The sequence shown here is derived from an EMBL/GenBank/DDBJ whole genome shotgun (WGS) entry which is preliminary data.</text>
</comment>